<dbReference type="InterPro" id="IPR036928">
    <property type="entry name" value="AS_sf"/>
</dbReference>
<sequence>MAQTTHINAVHRISEYSTASPDALQSLVHEHMRLARSVDPTLHILAARIDEQAAQRRIEDLFTQYPDPARRPPLFGVPVGVKDIFRIDGASIRCGSLLPPVFFAGEEARCVRMLRDAGAIIFAQTATTEFAYFEPAATRNPHNPAHTPGGSSSGSAAGVAAGFFPLALGTQTVGSIVRPAAFCGVVGMKPSLGKIPTAGVVHFSPTVDHVGFFCRQVADIPPVMAAFDPHWTTGGSLGQVRLGLPVGKYLNQLPAETMAWFEGVVATLEAEGFEVLRVPCLDDIEEIAARHRDLIAAEFALEQEAWFTDYAHLYRPATRDIIQKGRTIPEARLAEIRESCAALRRELCAVMDGHGLDLWICPSTLGEAPAGLGGTGSPAMNLPWTHAGLPVISLPCGRGGRGLPLGLQCIGRFGEDARLAGAVLNLETRLRARGLE</sequence>
<dbReference type="AlphaFoldDB" id="C7LWP7"/>
<evidence type="ECO:0000259" key="1">
    <source>
        <dbReference type="Pfam" id="PF01425"/>
    </source>
</evidence>
<dbReference type="Pfam" id="PF01425">
    <property type="entry name" value="Amidase"/>
    <property type="match status" value="1"/>
</dbReference>
<dbReference type="RefSeq" id="WP_015774021.1">
    <property type="nucleotide sequence ID" value="NC_013173.1"/>
</dbReference>
<dbReference type="SUPFAM" id="SSF75304">
    <property type="entry name" value="Amidase signature (AS) enzymes"/>
    <property type="match status" value="1"/>
</dbReference>
<dbReference type="PANTHER" id="PTHR11895">
    <property type="entry name" value="TRANSAMIDASE"/>
    <property type="match status" value="1"/>
</dbReference>
<dbReference type="Proteomes" id="UP000002216">
    <property type="component" value="Chromosome"/>
</dbReference>
<feature type="domain" description="Amidase" evidence="1">
    <location>
        <begin position="34"/>
        <end position="419"/>
    </location>
</feature>
<dbReference type="PANTHER" id="PTHR11895:SF67">
    <property type="entry name" value="AMIDASE DOMAIN-CONTAINING PROTEIN"/>
    <property type="match status" value="1"/>
</dbReference>
<dbReference type="Gene3D" id="3.90.1300.10">
    <property type="entry name" value="Amidase signature (AS) domain"/>
    <property type="match status" value="1"/>
</dbReference>
<gene>
    <name evidence="2" type="ordered locus">Dbac_1839</name>
</gene>
<dbReference type="EMBL" id="CP001629">
    <property type="protein sequence ID" value="ACU89930.1"/>
    <property type="molecule type" value="Genomic_DNA"/>
</dbReference>
<dbReference type="HOGENOM" id="CLU_009600_0_0_7"/>
<organism evidence="2 3">
    <name type="scientific">Desulfomicrobium baculatum (strain DSM 4028 / VKM B-1378 / X)</name>
    <name type="common">Desulfovibrio baculatus</name>
    <dbReference type="NCBI Taxonomy" id="525897"/>
    <lineage>
        <taxon>Bacteria</taxon>
        <taxon>Pseudomonadati</taxon>
        <taxon>Thermodesulfobacteriota</taxon>
        <taxon>Desulfovibrionia</taxon>
        <taxon>Desulfovibrionales</taxon>
        <taxon>Desulfomicrobiaceae</taxon>
        <taxon>Desulfomicrobium</taxon>
    </lineage>
</organism>
<protein>
    <submittedName>
        <fullName evidence="2">Amidase</fullName>
    </submittedName>
</protein>
<dbReference type="GO" id="GO:0003824">
    <property type="term" value="F:catalytic activity"/>
    <property type="evidence" value="ECO:0007669"/>
    <property type="project" value="InterPro"/>
</dbReference>
<evidence type="ECO:0000313" key="3">
    <source>
        <dbReference type="Proteomes" id="UP000002216"/>
    </source>
</evidence>
<keyword evidence="3" id="KW-1185">Reference proteome</keyword>
<name>C7LWP7_DESBD</name>
<dbReference type="InterPro" id="IPR023631">
    <property type="entry name" value="Amidase_dom"/>
</dbReference>
<dbReference type="InterPro" id="IPR000120">
    <property type="entry name" value="Amidase"/>
</dbReference>
<dbReference type="eggNOG" id="COG0154">
    <property type="taxonomic scope" value="Bacteria"/>
</dbReference>
<dbReference type="OrthoDB" id="9811471at2"/>
<accession>C7LWP7</accession>
<dbReference type="KEGG" id="dba:Dbac_1839"/>
<reference evidence="2 3" key="1">
    <citation type="journal article" date="2009" name="Stand. Genomic Sci.">
        <title>Complete genome sequence of Desulfomicrobium baculatum type strain (X).</title>
        <authorList>
            <person name="Copeland A."/>
            <person name="Spring S."/>
            <person name="Goker M."/>
            <person name="Schneider S."/>
            <person name="Lapidus A."/>
            <person name="Del Rio T.G."/>
            <person name="Tice H."/>
            <person name="Cheng J.F."/>
            <person name="Chen F."/>
            <person name="Nolan M."/>
            <person name="Bruce D."/>
            <person name="Goodwin L."/>
            <person name="Pitluck S."/>
            <person name="Ivanova N."/>
            <person name="Mavrommatis K."/>
            <person name="Ovchinnikova G."/>
            <person name="Pati A."/>
            <person name="Chen A."/>
            <person name="Palaniappan K."/>
            <person name="Land M."/>
            <person name="Hauser L."/>
            <person name="Chang Y.J."/>
            <person name="Jeffries C.C."/>
            <person name="Meincke L."/>
            <person name="Sims D."/>
            <person name="Brettin T."/>
            <person name="Detter J.C."/>
            <person name="Han C."/>
            <person name="Chain P."/>
            <person name="Bristow J."/>
            <person name="Eisen J.A."/>
            <person name="Markowitz V."/>
            <person name="Hugenholtz P."/>
            <person name="Kyrpides N.C."/>
            <person name="Klenk H.P."/>
            <person name="Lucas S."/>
        </authorList>
    </citation>
    <scope>NUCLEOTIDE SEQUENCE [LARGE SCALE GENOMIC DNA]</scope>
    <source>
        <strain evidence="3">DSM 4028 / VKM B-1378 / X</strain>
    </source>
</reference>
<dbReference type="STRING" id="525897.Dbac_1839"/>
<proteinExistence type="predicted"/>
<evidence type="ECO:0000313" key="2">
    <source>
        <dbReference type="EMBL" id="ACU89930.1"/>
    </source>
</evidence>